<keyword evidence="7" id="KW-1015">Disulfide bond</keyword>
<dbReference type="Gene3D" id="1.20.1070.10">
    <property type="entry name" value="Rhodopsin 7-helix transmembrane proteins"/>
    <property type="match status" value="2"/>
</dbReference>
<evidence type="ECO:0000256" key="5">
    <source>
        <dbReference type="ARBA" id="ARBA00023040"/>
    </source>
</evidence>
<protein>
    <submittedName>
        <fullName evidence="15">Predicted novel alpha-adrenergic-like G-protein coupled receptor</fullName>
    </submittedName>
</protein>
<dbReference type="GO" id="GO:0004930">
    <property type="term" value="F:G protein-coupled receptor activity"/>
    <property type="evidence" value="ECO:0007669"/>
    <property type="project" value="UniProtKB-KW"/>
</dbReference>
<gene>
    <name evidence="15" type="primary">amphiAmR5</name>
</gene>
<dbReference type="PROSITE" id="PS00237">
    <property type="entry name" value="G_PROTEIN_RECEP_F1_1"/>
    <property type="match status" value="1"/>
</dbReference>
<keyword evidence="3 11" id="KW-0812">Transmembrane</keyword>
<evidence type="ECO:0000256" key="13">
    <source>
        <dbReference type="SAM" id="Phobius"/>
    </source>
</evidence>
<evidence type="ECO:0000256" key="12">
    <source>
        <dbReference type="SAM" id="MobiDB-lite"/>
    </source>
</evidence>
<evidence type="ECO:0000259" key="14">
    <source>
        <dbReference type="PROSITE" id="PS50262"/>
    </source>
</evidence>
<evidence type="ECO:0000256" key="7">
    <source>
        <dbReference type="ARBA" id="ARBA00023157"/>
    </source>
</evidence>
<dbReference type="CDD" id="cd15059">
    <property type="entry name" value="7tmA_alpha2_AR"/>
    <property type="match status" value="1"/>
</dbReference>
<dbReference type="FunFam" id="1.20.1070.10:FF:000536">
    <property type="entry name" value="Predicted novel alpha-adrenergic-like G-protein coupled receptor"/>
    <property type="match status" value="1"/>
</dbReference>
<evidence type="ECO:0000256" key="1">
    <source>
        <dbReference type="ARBA" id="ARBA00004651"/>
    </source>
</evidence>
<feature type="transmembrane region" description="Helical" evidence="13">
    <location>
        <begin position="197"/>
        <end position="216"/>
    </location>
</feature>
<keyword evidence="9" id="KW-0325">Glycoprotein</keyword>
<comment type="subcellular location">
    <subcellularLocation>
        <location evidence="1">Cell membrane</location>
        <topology evidence="1">Multi-pass membrane protein</topology>
    </subcellularLocation>
</comment>
<accession>A0PFN3</accession>
<name>A0PFN3_BRAFL</name>
<evidence type="ECO:0000256" key="9">
    <source>
        <dbReference type="ARBA" id="ARBA00023180"/>
    </source>
</evidence>
<feature type="transmembrane region" description="Helical" evidence="13">
    <location>
        <begin position="429"/>
        <end position="448"/>
    </location>
</feature>
<sequence>MDAVSNTSFRGNGTEGDFKGGYGLGETIAISVTIIAIIVMTILGNLLVCTAVFMERSLRRVQNWFIASLAVSDLSVGLVIMPPALVKELMGYWYFGRVMCEVFLALDVFACTASILNLCMISVDRYWSVTQAVQYFKNTNSKRAGCMIAAAWVLSAVISLPPLVGWKTKSPSGDEEYPQCEYSDSPGYVLYSTMGSFYIPLAVVVFMNVRIFTLALKRVKKHPSSRPVATRHKPEAVSVNIAPIALKSILKKSNAKPKKDTPKMTESPIGVDSNKPCIKVTPDQEDQQCASEEQANGNVGCENGLVVPDGGSATRRTRRVKVGPVFVEEITCHEAGSCPPRVESDIGTGVPSEFDPTSVGLDTADGPGDFTSRPDQIRRKLRQSRERRLTVVIGIVMGVFVICWVPFFVSYVVVTVCSTCSLDPVPFSVFVWLGYCNSALNPAIYTVFNRDFRKAFRKVIFGRILRQSKCEQSSFV</sequence>
<reference evidence="15" key="1">
    <citation type="submission" date="2006-11" db="EMBL/GenBank/DDBJ databases">
        <title>Eleven new putative aminergic G-protein coupled receptors from Amphioxus (Branchiostoma floridae): Identification, sequence analysis and phylogenetic relationship.</title>
        <authorList>
            <person name="Burman C."/>
            <person name="Maqueira B."/>
            <person name="Coadwell J."/>
            <person name="Evans P.D."/>
        </authorList>
    </citation>
    <scope>NUCLEOTIDE SEQUENCE</scope>
</reference>
<dbReference type="PRINTS" id="PR00242">
    <property type="entry name" value="DOPAMINER"/>
</dbReference>
<feature type="region of interest" description="Disordered" evidence="12">
    <location>
        <begin position="253"/>
        <end position="276"/>
    </location>
</feature>
<evidence type="ECO:0000256" key="4">
    <source>
        <dbReference type="ARBA" id="ARBA00022989"/>
    </source>
</evidence>
<dbReference type="Pfam" id="PF00001">
    <property type="entry name" value="7tm_1"/>
    <property type="match status" value="1"/>
</dbReference>
<keyword evidence="6 13" id="KW-0472">Membrane</keyword>
<dbReference type="GO" id="GO:0005886">
    <property type="term" value="C:plasma membrane"/>
    <property type="evidence" value="ECO:0007669"/>
    <property type="project" value="UniProtKB-SubCell"/>
</dbReference>
<keyword evidence="10 11" id="KW-0807">Transducer</keyword>
<dbReference type="AlphaFoldDB" id="A0PFN3"/>
<feature type="domain" description="G-protein coupled receptors family 1 profile" evidence="14">
    <location>
        <begin position="44"/>
        <end position="445"/>
    </location>
</feature>
<evidence type="ECO:0000256" key="10">
    <source>
        <dbReference type="ARBA" id="ARBA00023224"/>
    </source>
</evidence>
<organism evidence="15">
    <name type="scientific">Branchiostoma floridae</name>
    <name type="common">Florida lancelet</name>
    <name type="synonym">Amphioxus</name>
    <dbReference type="NCBI Taxonomy" id="7739"/>
    <lineage>
        <taxon>Eukaryota</taxon>
        <taxon>Metazoa</taxon>
        <taxon>Chordata</taxon>
        <taxon>Cephalochordata</taxon>
        <taxon>Leptocardii</taxon>
        <taxon>Amphioxiformes</taxon>
        <taxon>Branchiostomatidae</taxon>
        <taxon>Branchiostoma</taxon>
    </lineage>
</organism>
<keyword evidence="5 11" id="KW-0297">G-protein coupled receptor</keyword>
<dbReference type="InterPro" id="IPR017452">
    <property type="entry name" value="GPCR_Rhodpsn_7TM"/>
</dbReference>
<dbReference type="PRINTS" id="PR00237">
    <property type="entry name" value="GPCRRHODOPSN"/>
</dbReference>
<dbReference type="EMBL" id="AM411445">
    <property type="protein sequence ID" value="CAL69639.1"/>
    <property type="molecule type" value="mRNA"/>
</dbReference>
<feature type="transmembrane region" description="Helical" evidence="13">
    <location>
        <begin position="102"/>
        <end position="123"/>
    </location>
</feature>
<dbReference type="PROSITE" id="PS50262">
    <property type="entry name" value="G_PROTEIN_RECEP_F1_2"/>
    <property type="match status" value="1"/>
</dbReference>
<proteinExistence type="evidence at transcript level"/>
<evidence type="ECO:0000256" key="11">
    <source>
        <dbReference type="RuleBase" id="RU000688"/>
    </source>
</evidence>
<dbReference type="SUPFAM" id="SSF81321">
    <property type="entry name" value="Family A G protein-coupled receptor-like"/>
    <property type="match status" value="1"/>
</dbReference>
<feature type="transmembrane region" description="Helical" evidence="13">
    <location>
        <begin position="28"/>
        <end position="52"/>
    </location>
</feature>
<comment type="similarity">
    <text evidence="11">Belongs to the G-protein coupled receptor 1 family.</text>
</comment>
<feature type="transmembrane region" description="Helical" evidence="13">
    <location>
        <begin position="144"/>
        <end position="164"/>
    </location>
</feature>
<evidence type="ECO:0000313" key="15">
    <source>
        <dbReference type="EMBL" id="CAL69639.1"/>
    </source>
</evidence>
<evidence type="ECO:0000256" key="6">
    <source>
        <dbReference type="ARBA" id="ARBA00023136"/>
    </source>
</evidence>
<dbReference type="InterPro" id="IPR000929">
    <property type="entry name" value="Dopamine_rcpt"/>
</dbReference>
<dbReference type="SMART" id="SM01381">
    <property type="entry name" value="7TM_GPCR_Srsx"/>
    <property type="match status" value="1"/>
</dbReference>
<keyword evidence="4 13" id="KW-1133">Transmembrane helix</keyword>
<evidence type="ECO:0000256" key="3">
    <source>
        <dbReference type="ARBA" id="ARBA00022692"/>
    </source>
</evidence>
<evidence type="ECO:0000256" key="8">
    <source>
        <dbReference type="ARBA" id="ARBA00023170"/>
    </source>
</evidence>
<feature type="transmembrane region" description="Helical" evidence="13">
    <location>
        <begin position="64"/>
        <end position="82"/>
    </location>
</feature>
<keyword evidence="8 11" id="KW-0675">Receptor</keyword>
<dbReference type="PANTHER" id="PTHR24248">
    <property type="entry name" value="ADRENERGIC RECEPTOR-RELATED G-PROTEIN COUPLED RECEPTOR"/>
    <property type="match status" value="1"/>
</dbReference>
<keyword evidence="2" id="KW-1003">Cell membrane</keyword>
<dbReference type="InterPro" id="IPR000276">
    <property type="entry name" value="GPCR_Rhodpsn"/>
</dbReference>
<feature type="transmembrane region" description="Helical" evidence="13">
    <location>
        <begin position="389"/>
        <end position="409"/>
    </location>
</feature>
<evidence type="ECO:0000256" key="2">
    <source>
        <dbReference type="ARBA" id="ARBA00022475"/>
    </source>
</evidence>
<dbReference type="PANTHER" id="PTHR24248:SF174">
    <property type="entry name" value="TYRAMINE_OCTOPAMINE RECEPTOR"/>
    <property type="match status" value="1"/>
</dbReference>